<dbReference type="Pfam" id="PF05988">
    <property type="entry name" value="DUF899"/>
    <property type="match status" value="1"/>
</dbReference>
<keyword evidence="2" id="KW-1185">Reference proteome</keyword>
<dbReference type="Proteomes" id="UP001206128">
    <property type="component" value="Unassembled WGS sequence"/>
</dbReference>
<protein>
    <submittedName>
        <fullName evidence="1">Dithiol-disulfide oxidoreductase, DUF899 family</fullName>
    </submittedName>
</protein>
<comment type="caution">
    <text evidence="1">The sequence shown here is derived from an EMBL/GenBank/DDBJ whole genome shotgun (WGS) entry which is preliminary data.</text>
</comment>
<reference evidence="1" key="1">
    <citation type="submission" date="2022-06" db="EMBL/GenBank/DDBJ databases">
        <title>Genomic Encyclopedia of Archaeal and Bacterial Type Strains, Phase II (KMG-II): from individual species to whole genera.</title>
        <authorList>
            <person name="Goeker M."/>
        </authorList>
    </citation>
    <scope>NUCLEOTIDE SEQUENCE</scope>
    <source>
        <strain evidence="1">DSM 43935</strain>
    </source>
</reference>
<organism evidence="1 2">
    <name type="scientific">Goodfellowiella coeruleoviolacea</name>
    <dbReference type="NCBI Taxonomy" id="334858"/>
    <lineage>
        <taxon>Bacteria</taxon>
        <taxon>Bacillati</taxon>
        <taxon>Actinomycetota</taxon>
        <taxon>Actinomycetes</taxon>
        <taxon>Pseudonocardiales</taxon>
        <taxon>Pseudonocardiaceae</taxon>
        <taxon>Goodfellowiella</taxon>
    </lineage>
</organism>
<gene>
    <name evidence="1" type="ORF">LX83_004605</name>
</gene>
<name>A0AAE3GGB5_9PSEU</name>
<evidence type="ECO:0000313" key="1">
    <source>
        <dbReference type="EMBL" id="MCP2167732.1"/>
    </source>
</evidence>
<accession>A0AAE3GGB5</accession>
<dbReference type="EMBL" id="JAMTCK010000011">
    <property type="protein sequence ID" value="MCP2167732.1"/>
    <property type="molecule type" value="Genomic_DNA"/>
</dbReference>
<dbReference type="RefSeq" id="WP_253774889.1">
    <property type="nucleotide sequence ID" value="NZ_JAMTCK010000011.1"/>
</dbReference>
<proteinExistence type="predicted"/>
<dbReference type="InterPro" id="IPR010296">
    <property type="entry name" value="DUF899_thioredox"/>
</dbReference>
<sequence>MSSPVGLWPDNADDEYRAARTALWQAEQDLRDALEAVAEARRALPPGALLRDDYALREGPADPGLDQPEVTRSLRDLFGEHRTLVVYHLMFAPGAPEACPMCSMWVDGLHGVSHHLARHTAFAVVAEASVAELRAWGRRRGWDGLRLISAGGTTFGRDVGAVRPDGTLRPGLTVLRREDDGVRHCYTAFADWSEADRERGIDLYSPVWQVLDLLPQGRGDWYAANDYAGRLRG</sequence>
<dbReference type="AlphaFoldDB" id="A0AAE3GGB5"/>
<evidence type="ECO:0000313" key="2">
    <source>
        <dbReference type="Proteomes" id="UP001206128"/>
    </source>
</evidence>